<proteinExistence type="inferred from homology"/>
<dbReference type="Pfam" id="PF03734">
    <property type="entry name" value="YkuD"/>
    <property type="match status" value="1"/>
</dbReference>
<feature type="active site" description="Nucleophile" evidence="7">
    <location>
        <position position="135"/>
    </location>
</feature>
<evidence type="ECO:0000256" key="6">
    <source>
        <dbReference type="ARBA" id="ARBA00023316"/>
    </source>
</evidence>
<dbReference type="PANTHER" id="PTHR38589:SF1">
    <property type="entry name" value="BLR0621 PROTEIN"/>
    <property type="match status" value="1"/>
</dbReference>
<comment type="similarity">
    <text evidence="2">Belongs to the YkuD family.</text>
</comment>
<organism evidence="9 10">
    <name type="scientific">Thioclava kandeliae</name>
    <dbReference type="NCBI Taxonomy" id="3070818"/>
    <lineage>
        <taxon>Bacteria</taxon>
        <taxon>Pseudomonadati</taxon>
        <taxon>Pseudomonadota</taxon>
        <taxon>Alphaproteobacteria</taxon>
        <taxon>Rhodobacterales</taxon>
        <taxon>Paracoccaceae</taxon>
        <taxon>Thioclava</taxon>
    </lineage>
</organism>
<keyword evidence="3" id="KW-0808">Transferase</keyword>
<keyword evidence="10" id="KW-1185">Reference proteome</keyword>
<feature type="active site" description="Proton donor/acceptor" evidence="7">
    <location>
        <position position="123"/>
    </location>
</feature>
<reference evidence="9 10" key="1">
    <citation type="submission" date="2024-01" db="EMBL/GenBank/DDBJ databases">
        <authorList>
            <person name="Deng Y."/>
            <person name="Su J."/>
        </authorList>
    </citation>
    <scope>NUCLEOTIDE SEQUENCE [LARGE SCALE GENOMIC DNA]</scope>
    <source>
        <strain evidence="9 10">CPCC 100088</strain>
    </source>
</reference>
<keyword evidence="4 7" id="KW-0133">Cell shape</keyword>
<dbReference type="InterPro" id="IPR038063">
    <property type="entry name" value="Transpep_catalytic_dom"/>
</dbReference>
<dbReference type="SUPFAM" id="SSF141523">
    <property type="entry name" value="L,D-transpeptidase catalytic domain-like"/>
    <property type="match status" value="1"/>
</dbReference>
<sequence length="176" mass="19624">MRLTPAGLLMRGRTLPVEIGRGGLSVNKREGDGATPIAALQIMGMRYRADRMAVPQPWATPIGPRDLWCDASDHPAYNQQVRAPFGTGHEVLRRADPLYDIILLTSWNYPQAEAGKGSAIFLHQRRRAGYPTAGCLAFRRDHLIWLARTVQQGETLLIPPLACYPQIRTAKQRDKA</sequence>
<dbReference type="PANTHER" id="PTHR38589">
    <property type="entry name" value="BLR0621 PROTEIN"/>
    <property type="match status" value="1"/>
</dbReference>
<protein>
    <submittedName>
        <fullName evidence="9">L,D-transpeptidase family protein</fullName>
    </submittedName>
</protein>
<evidence type="ECO:0000256" key="5">
    <source>
        <dbReference type="ARBA" id="ARBA00022984"/>
    </source>
</evidence>
<keyword evidence="5 7" id="KW-0573">Peptidoglycan synthesis</keyword>
<gene>
    <name evidence="9" type="ORF">VSX56_15335</name>
</gene>
<dbReference type="InterPro" id="IPR005490">
    <property type="entry name" value="LD_TPept_cat_dom"/>
</dbReference>
<reference evidence="9 10" key="2">
    <citation type="submission" date="2024-06" db="EMBL/GenBank/DDBJ databases">
        <title>Thioclava kandeliae sp. nov. from a rhizosphere soil sample of Kandelia candel in a mangrove.</title>
        <authorList>
            <person name="Mu T."/>
        </authorList>
    </citation>
    <scope>NUCLEOTIDE SEQUENCE [LARGE SCALE GENOMIC DNA]</scope>
    <source>
        <strain evidence="9 10">CPCC 100088</strain>
    </source>
</reference>
<dbReference type="Proteomes" id="UP001438953">
    <property type="component" value="Unassembled WGS sequence"/>
</dbReference>
<evidence type="ECO:0000256" key="4">
    <source>
        <dbReference type="ARBA" id="ARBA00022960"/>
    </source>
</evidence>
<evidence type="ECO:0000256" key="2">
    <source>
        <dbReference type="ARBA" id="ARBA00005992"/>
    </source>
</evidence>
<dbReference type="PROSITE" id="PS52029">
    <property type="entry name" value="LD_TPASE"/>
    <property type="match status" value="1"/>
</dbReference>
<keyword evidence="6 7" id="KW-0961">Cell wall biogenesis/degradation</keyword>
<evidence type="ECO:0000256" key="1">
    <source>
        <dbReference type="ARBA" id="ARBA00004752"/>
    </source>
</evidence>
<name>A0ABV1SJS1_9RHOB</name>
<accession>A0ABV1SJS1</accession>
<evidence type="ECO:0000313" key="9">
    <source>
        <dbReference type="EMBL" id="MER5173141.1"/>
    </source>
</evidence>
<evidence type="ECO:0000313" key="10">
    <source>
        <dbReference type="Proteomes" id="UP001438953"/>
    </source>
</evidence>
<feature type="domain" description="L,D-TPase catalytic" evidence="8">
    <location>
        <begin position="1"/>
        <end position="159"/>
    </location>
</feature>
<dbReference type="EMBL" id="JAYWLC010000015">
    <property type="protein sequence ID" value="MER5173141.1"/>
    <property type="molecule type" value="Genomic_DNA"/>
</dbReference>
<evidence type="ECO:0000256" key="3">
    <source>
        <dbReference type="ARBA" id="ARBA00022679"/>
    </source>
</evidence>
<comment type="caution">
    <text evidence="9">The sequence shown here is derived from an EMBL/GenBank/DDBJ whole genome shotgun (WGS) entry which is preliminary data.</text>
</comment>
<comment type="pathway">
    <text evidence="1 7">Cell wall biogenesis; peptidoglycan biosynthesis.</text>
</comment>
<evidence type="ECO:0000259" key="8">
    <source>
        <dbReference type="PROSITE" id="PS52029"/>
    </source>
</evidence>
<evidence type="ECO:0000256" key="7">
    <source>
        <dbReference type="PROSITE-ProRule" id="PRU01373"/>
    </source>
</evidence>